<comment type="caution">
    <text evidence="12">The sequence shown here is derived from an EMBL/GenBank/DDBJ whole genome shotgun (WGS) entry which is preliminary data.</text>
</comment>
<evidence type="ECO:0000256" key="8">
    <source>
        <dbReference type="ARBA" id="ARBA00048782"/>
    </source>
</evidence>
<dbReference type="PROSITE" id="PS51790">
    <property type="entry name" value="MSRB"/>
    <property type="match status" value="1"/>
</dbReference>
<evidence type="ECO:0000313" key="13">
    <source>
        <dbReference type="Proteomes" id="UP000230833"/>
    </source>
</evidence>
<sequence length="386" mass="43588">MSKMVFAIVTIIVILGVATIGYFALNFYLTPAKIISVPNGTSVQSKTAILAGGCFWCVEADFEKLLGVLSVVSGYTGGSSPNPTYENYASQGHREATLITYDPTLVTYSSLVEWLVKHIDPTDTKGSFNDRGEEYAPAIYFADDIEQSSATKVIADINALGIYKKSVNILVLPRKEFYPAEDYHQDYYRKNALKYSYYRNASGRDHFVKEHWGEDANVVNYKPNLETMATSSDVKLNSAWSTYQKPSDEKLREILTPIQYKVTQEDGTEPPFNNEYDKETRAGIYVDTLSGEPLYSSKDKYDSGTGWPSFVRPIRSDAITLHEDRHFFTVRTEVRSRYADSHLGHVFDDGPTDRGGLRYCMNSAALRFIPKEVMESQGYKDYMNQI</sequence>
<evidence type="ECO:0000313" key="12">
    <source>
        <dbReference type="EMBL" id="PIR46300.1"/>
    </source>
</evidence>
<feature type="domain" description="MsrB" evidence="11">
    <location>
        <begin position="248"/>
        <end position="371"/>
    </location>
</feature>
<feature type="transmembrane region" description="Helical" evidence="10">
    <location>
        <begin position="6"/>
        <end position="29"/>
    </location>
</feature>
<dbReference type="GO" id="GO:0006979">
    <property type="term" value="P:response to oxidative stress"/>
    <property type="evidence" value="ECO:0007669"/>
    <property type="project" value="InterPro"/>
</dbReference>
<gene>
    <name evidence="9" type="primary">msrA</name>
    <name evidence="12" type="ORF">COV07_04345</name>
</gene>
<comment type="catalytic activity">
    <reaction evidence="6 9">
        <text>L-methionyl-[protein] + [thioredoxin]-disulfide + H2O = L-methionyl-(S)-S-oxide-[protein] + [thioredoxin]-dithiol</text>
        <dbReference type="Rhea" id="RHEA:14217"/>
        <dbReference type="Rhea" id="RHEA-COMP:10698"/>
        <dbReference type="Rhea" id="RHEA-COMP:10700"/>
        <dbReference type="Rhea" id="RHEA-COMP:12313"/>
        <dbReference type="Rhea" id="RHEA-COMP:12315"/>
        <dbReference type="ChEBI" id="CHEBI:15377"/>
        <dbReference type="ChEBI" id="CHEBI:16044"/>
        <dbReference type="ChEBI" id="CHEBI:29950"/>
        <dbReference type="ChEBI" id="CHEBI:44120"/>
        <dbReference type="ChEBI" id="CHEBI:50058"/>
        <dbReference type="EC" id="1.8.4.11"/>
    </reaction>
</comment>
<proteinExistence type="inferred from homology"/>
<keyword evidence="10" id="KW-0472">Membrane</keyword>
<name>A0A2H0RIN7_9BACT</name>
<protein>
    <recommendedName>
        <fullName evidence="9">Peptide methionine sulfoxide reductase MsrA</fullName>
        <shortName evidence="9">Protein-methionine-S-oxide reductase</shortName>
        <ecNumber evidence="9">1.8.4.11</ecNumber>
    </recommendedName>
    <alternativeName>
        <fullName evidence="9">Peptide-methionine (S)-S-oxide reductase</fullName>
        <shortName evidence="9">Peptide Met(O) reductase</shortName>
    </alternativeName>
</protein>
<evidence type="ECO:0000256" key="1">
    <source>
        <dbReference type="ARBA" id="ARBA00008076"/>
    </source>
</evidence>
<keyword evidence="3 9" id="KW-0560">Oxidoreductase</keyword>
<dbReference type="InterPro" id="IPR002579">
    <property type="entry name" value="Met_Sox_Rdtase_MsrB_dom"/>
</dbReference>
<evidence type="ECO:0000256" key="3">
    <source>
        <dbReference type="ARBA" id="ARBA00023002"/>
    </source>
</evidence>
<dbReference type="InterPro" id="IPR028427">
    <property type="entry name" value="Met_Sox_Rdtase_MsrB"/>
</dbReference>
<dbReference type="GO" id="GO:0030091">
    <property type="term" value="P:protein repair"/>
    <property type="evidence" value="ECO:0007669"/>
    <property type="project" value="InterPro"/>
</dbReference>
<dbReference type="HAMAP" id="MF_01401">
    <property type="entry name" value="MsrA"/>
    <property type="match status" value="1"/>
</dbReference>
<dbReference type="NCBIfam" id="TIGR00401">
    <property type="entry name" value="msrA"/>
    <property type="match status" value="1"/>
</dbReference>
<comment type="function">
    <text evidence="5 9">Has an important function as a repair enzyme for proteins that have been inactivated by oxidation. Catalyzes the reversible oxidation-reduction of methionine sulfoxide in proteins to methionine.</text>
</comment>
<dbReference type="AlphaFoldDB" id="A0A2H0RIN7"/>
<dbReference type="SUPFAM" id="SSF51316">
    <property type="entry name" value="Mss4-like"/>
    <property type="match status" value="1"/>
</dbReference>
<evidence type="ECO:0000256" key="10">
    <source>
        <dbReference type="SAM" id="Phobius"/>
    </source>
</evidence>
<evidence type="ECO:0000256" key="2">
    <source>
        <dbReference type="ARBA" id="ARBA00011017"/>
    </source>
</evidence>
<evidence type="ECO:0000256" key="6">
    <source>
        <dbReference type="ARBA" id="ARBA00047806"/>
    </source>
</evidence>
<dbReference type="PANTHER" id="PTHR10173">
    <property type="entry name" value="METHIONINE SULFOXIDE REDUCTASE"/>
    <property type="match status" value="1"/>
</dbReference>
<dbReference type="EC" id="1.8.4.11" evidence="9"/>
<comment type="catalytic activity">
    <reaction evidence="7">
        <text>L-methionyl-[protein] + [thioredoxin]-disulfide + H2O = L-methionyl-(R)-S-oxide-[protein] + [thioredoxin]-dithiol</text>
        <dbReference type="Rhea" id="RHEA:24164"/>
        <dbReference type="Rhea" id="RHEA-COMP:10698"/>
        <dbReference type="Rhea" id="RHEA-COMP:10700"/>
        <dbReference type="Rhea" id="RHEA-COMP:12313"/>
        <dbReference type="Rhea" id="RHEA-COMP:12314"/>
        <dbReference type="ChEBI" id="CHEBI:15377"/>
        <dbReference type="ChEBI" id="CHEBI:16044"/>
        <dbReference type="ChEBI" id="CHEBI:29950"/>
        <dbReference type="ChEBI" id="CHEBI:45764"/>
        <dbReference type="ChEBI" id="CHEBI:50058"/>
        <dbReference type="EC" id="1.8.4.12"/>
    </reaction>
</comment>
<evidence type="ECO:0000259" key="11">
    <source>
        <dbReference type="PROSITE" id="PS51790"/>
    </source>
</evidence>
<dbReference type="Gene3D" id="2.170.150.20">
    <property type="entry name" value="Peptide methionine sulfoxide reductase"/>
    <property type="match status" value="1"/>
</dbReference>
<keyword evidence="4" id="KW-0511">Multifunctional enzyme</keyword>
<evidence type="ECO:0000256" key="4">
    <source>
        <dbReference type="ARBA" id="ARBA00023268"/>
    </source>
</evidence>
<comment type="similarity">
    <text evidence="2">In the N-terminal section; belongs to the MsrA Met sulfoxide reductase family.</text>
</comment>
<keyword evidence="10" id="KW-0812">Transmembrane</keyword>
<evidence type="ECO:0000256" key="9">
    <source>
        <dbReference type="HAMAP-Rule" id="MF_01401"/>
    </source>
</evidence>
<reference evidence="12 13" key="1">
    <citation type="submission" date="2017-09" db="EMBL/GenBank/DDBJ databases">
        <title>Depth-based differentiation of microbial function through sediment-hosted aquifers and enrichment of novel symbionts in the deep terrestrial subsurface.</title>
        <authorList>
            <person name="Probst A.J."/>
            <person name="Ladd B."/>
            <person name="Jarett J.K."/>
            <person name="Geller-Mcgrath D.E."/>
            <person name="Sieber C.M."/>
            <person name="Emerson J.B."/>
            <person name="Anantharaman K."/>
            <person name="Thomas B.C."/>
            <person name="Malmstrom R."/>
            <person name="Stieglmeier M."/>
            <person name="Klingl A."/>
            <person name="Woyke T."/>
            <person name="Ryan C.M."/>
            <person name="Banfield J.F."/>
        </authorList>
    </citation>
    <scope>NUCLEOTIDE SEQUENCE [LARGE SCALE GENOMIC DNA]</scope>
    <source>
        <strain evidence="12">CG10_big_fil_rev_8_21_14_0_10_45_14</strain>
    </source>
</reference>
<dbReference type="InterPro" id="IPR011057">
    <property type="entry name" value="Mss4-like_sf"/>
</dbReference>
<dbReference type="Gene3D" id="3.30.1060.10">
    <property type="entry name" value="Peptide methionine sulphoxide reductase MsrA"/>
    <property type="match status" value="1"/>
</dbReference>
<dbReference type="GO" id="GO:0005737">
    <property type="term" value="C:cytoplasm"/>
    <property type="evidence" value="ECO:0007669"/>
    <property type="project" value="TreeGrafter"/>
</dbReference>
<comment type="catalytic activity">
    <reaction evidence="8 9">
        <text>[thioredoxin]-disulfide + L-methionine + H2O = L-methionine (S)-S-oxide + [thioredoxin]-dithiol</text>
        <dbReference type="Rhea" id="RHEA:19993"/>
        <dbReference type="Rhea" id="RHEA-COMP:10698"/>
        <dbReference type="Rhea" id="RHEA-COMP:10700"/>
        <dbReference type="ChEBI" id="CHEBI:15377"/>
        <dbReference type="ChEBI" id="CHEBI:29950"/>
        <dbReference type="ChEBI" id="CHEBI:50058"/>
        <dbReference type="ChEBI" id="CHEBI:57844"/>
        <dbReference type="ChEBI" id="CHEBI:58772"/>
        <dbReference type="EC" id="1.8.4.11"/>
    </reaction>
</comment>
<comment type="similarity">
    <text evidence="9">Belongs to the MsrA Met sulfoxide reductase family.</text>
</comment>
<keyword evidence="10" id="KW-1133">Transmembrane helix</keyword>
<organism evidence="12 13">
    <name type="scientific">Candidatus Vogelbacteria bacterium CG10_big_fil_rev_8_21_14_0_10_45_14</name>
    <dbReference type="NCBI Taxonomy" id="1975042"/>
    <lineage>
        <taxon>Bacteria</taxon>
        <taxon>Candidatus Vogeliibacteriota</taxon>
    </lineage>
</organism>
<dbReference type="FunFam" id="2.170.150.20:FF:000003">
    <property type="entry name" value="Peptide methionine sulfoxide reductase MsrB"/>
    <property type="match status" value="1"/>
</dbReference>
<evidence type="ECO:0000256" key="7">
    <source>
        <dbReference type="ARBA" id="ARBA00048488"/>
    </source>
</evidence>
<dbReference type="GO" id="GO:0033743">
    <property type="term" value="F:peptide-methionine (R)-S-oxide reductase activity"/>
    <property type="evidence" value="ECO:0007669"/>
    <property type="project" value="UniProtKB-EC"/>
</dbReference>
<feature type="active site" evidence="9">
    <location>
        <position position="54"/>
    </location>
</feature>
<dbReference type="SUPFAM" id="SSF55068">
    <property type="entry name" value="Peptide methionine sulfoxide reductase"/>
    <property type="match status" value="1"/>
</dbReference>
<dbReference type="InterPro" id="IPR036509">
    <property type="entry name" value="Met_Sox_Rdtase_MsrA_sf"/>
</dbReference>
<evidence type="ECO:0000256" key="5">
    <source>
        <dbReference type="ARBA" id="ARBA00024679"/>
    </source>
</evidence>
<dbReference type="Proteomes" id="UP000230833">
    <property type="component" value="Unassembled WGS sequence"/>
</dbReference>
<dbReference type="InterPro" id="IPR002569">
    <property type="entry name" value="Met_Sox_Rdtase_MsrA_dom"/>
</dbReference>
<dbReference type="Pfam" id="PF01625">
    <property type="entry name" value="PMSR"/>
    <property type="match status" value="1"/>
</dbReference>
<dbReference type="NCBIfam" id="TIGR00357">
    <property type="entry name" value="peptide-methionine (R)-S-oxide reductase MsrB"/>
    <property type="match status" value="1"/>
</dbReference>
<dbReference type="Pfam" id="PF01641">
    <property type="entry name" value="SelR"/>
    <property type="match status" value="1"/>
</dbReference>
<accession>A0A2H0RIN7</accession>
<comment type="similarity">
    <text evidence="1">In the C-terminal section; belongs to the MsrB Met sulfoxide reductase family.</text>
</comment>
<dbReference type="GO" id="GO:0008113">
    <property type="term" value="F:peptide-methionine (S)-S-oxide reductase activity"/>
    <property type="evidence" value="ECO:0007669"/>
    <property type="project" value="UniProtKB-UniRule"/>
</dbReference>
<dbReference type="PANTHER" id="PTHR10173:SF59">
    <property type="entry name" value="PEPTIDE METHIONINE SULFOXIDE REDUCTASE MSRA_MSRB"/>
    <property type="match status" value="1"/>
</dbReference>
<dbReference type="GO" id="GO:0033744">
    <property type="term" value="F:L-methionine:thioredoxin-disulfide S-oxidoreductase activity"/>
    <property type="evidence" value="ECO:0007669"/>
    <property type="project" value="RHEA"/>
</dbReference>
<dbReference type="EMBL" id="PCYL01000047">
    <property type="protein sequence ID" value="PIR46300.1"/>
    <property type="molecule type" value="Genomic_DNA"/>
</dbReference>